<keyword evidence="2" id="KW-0812">Transmembrane</keyword>
<keyword evidence="2" id="KW-1133">Transmembrane helix</keyword>
<feature type="region of interest" description="Disordered" evidence="1">
    <location>
        <begin position="45"/>
        <end position="84"/>
    </location>
</feature>
<feature type="signal peptide" evidence="3">
    <location>
        <begin position="1"/>
        <end position="24"/>
    </location>
</feature>
<dbReference type="PANTHER" id="PTHR41542:SF1">
    <property type="entry name" value="BLL5807 PROTEIN"/>
    <property type="match status" value="1"/>
</dbReference>
<feature type="chain" id="PRO_5031122616" description="Tim44-like domain-containing protein" evidence="3">
    <location>
        <begin position="25"/>
        <end position="333"/>
    </location>
</feature>
<reference evidence="5 6" key="1">
    <citation type="submission" date="2019-12" db="EMBL/GenBank/DDBJ databases">
        <authorList>
            <person name="Li M."/>
        </authorList>
    </citation>
    <scope>NUCLEOTIDE SEQUENCE [LARGE SCALE GENOMIC DNA]</scope>
    <source>
        <strain evidence="5 6">GBMRC 2046</strain>
    </source>
</reference>
<dbReference type="SUPFAM" id="SSF103473">
    <property type="entry name" value="MFS general substrate transporter"/>
    <property type="match status" value="1"/>
</dbReference>
<feature type="domain" description="Tim44-like" evidence="4">
    <location>
        <begin position="187"/>
        <end position="331"/>
    </location>
</feature>
<dbReference type="InterPro" id="IPR032710">
    <property type="entry name" value="NTF2-like_dom_sf"/>
</dbReference>
<dbReference type="Pfam" id="PF04280">
    <property type="entry name" value="Tim44"/>
    <property type="match status" value="1"/>
</dbReference>
<feature type="transmembrane region" description="Helical" evidence="2">
    <location>
        <begin position="88"/>
        <end position="111"/>
    </location>
</feature>
<accession>A0A7X3S5K1</accession>
<dbReference type="AlphaFoldDB" id="A0A7X3S5K1"/>
<keyword evidence="2" id="KW-0472">Membrane</keyword>
<dbReference type="PANTHER" id="PTHR41542">
    <property type="entry name" value="BLL5807 PROTEIN"/>
    <property type="match status" value="1"/>
</dbReference>
<dbReference type="SMART" id="SM00978">
    <property type="entry name" value="Tim44"/>
    <property type="match status" value="1"/>
</dbReference>
<evidence type="ECO:0000313" key="5">
    <source>
        <dbReference type="EMBL" id="MXN63314.1"/>
    </source>
</evidence>
<evidence type="ECO:0000313" key="6">
    <source>
        <dbReference type="Proteomes" id="UP000433101"/>
    </source>
</evidence>
<keyword evidence="3" id="KW-0732">Signal</keyword>
<protein>
    <recommendedName>
        <fullName evidence="4">Tim44-like domain-containing protein</fullName>
    </recommendedName>
</protein>
<keyword evidence="6" id="KW-1185">Reference proteome</keyword>
<feature type="transmembrane region" description="Helical" evidence="2">
    <location>
        <begin position="118"/>
        <end position="139"/>
    </location>
</feature>
<feature type="region of interest" description="Disordered" evidence="1">
    <location>
        <begin position="182"/>
        <end position="201"/>
    </location>
</feature>
<dbReference type="RefSeq" id="WP_160773576.1">
    <property type="nucleotide sequence ID" value="NZ_WUMV01000001.1"/>
</dbReference>
<dbReference type="Proteomes" id="UP000433101">
    <property type="component" value="Unassembled WGS sequence"/>
</dbReference>
<evidence type="ECO:0000256" key="1">
    <source>
        <dbReference type="SAM" id="MobiDB-lite"/>
    </source>
</evidence>
<proteinExistence type="predicted"/>
<comment type="caution">
    <text evidence="5">The sequence shown here is derived from an EMBL/GenBank/DDBJ whole genome shotgun (WGS) entry which is preliminary data.</text>
</comment>
<evidence type="ECO:0000256" key="2">
    <source>
        <dbReference type="SAM" id="Phobius"/>
    </source>
</evidence>
<name>A0A7X3S5K1_9HYPH</name>
<dbReference type="EMBL" id="WUMV01000001">
    <property type="protein sequence ID" value="MXN63314.1"/>
    <property type="molecule type" value="Genomic_DNA"/>
</dbReference>
<dbReference type="SUPFAM" id="SSF54427">
    <property type="entry name" value="NTF2-like"/>
    <property type="match status" value="1"/>
</dbReference>
<dbReference type="InterPro" id="IPR007379">
    <property type="entry name" value="Tim44-like_dom"/>
</dbReference>
<feature type="compositionally biased region" description="Polar residues" evidence="1">
    <location>
        <begin position="59"/>
        <end position="83"/>
    </location>
</feature>
<evidence type="ECO:0000259" key="4">
    <source>
        <dbReference type="SMART" id="SM00978"/>
    </source>
</evidence>
<evidence type="ECO:0000256" key="3">
    <source>
        <dbReference type="SAM" id="SignalP"/>
    </source>
</evidence>
<gene>
    <name evidence="5" type="ORF">GR183_00225</name>
</gene>
<dbReference type="InterPro" id="IPR036259">
    <property type="entry name" value="MFS_trans_sf"/>
</dbReference>
<dbReference type="Gene3D" id="3.10.450.240">
    <property type="match status" value="1"/>
</dbReference>
<sequence>MKLIYRFRAVFLLLALATTLSLIAADYAEARRGFSFGGRGLRTFSVPKATPTAPRKAQPLQNTQTPRQSASPSQATRQNSATSPRRGLFGGGFFGSMMGGLLLGGLIGMLLGHGIGGFAGMLGLLLQLAIIGGIVMFFMRRRQPEPQPAYAPAGLASARLSQFSGQRENHASPGFRVPDIGGASASSAASTKPFSEGDEIGVTPEDLDVFEKLLTEIQEAFGREDYTALRDLSTTEAFGFLAEDLGKAASAGLVNEVRDIRLLQGDLSEAWREGAEDFATVAMRYSSIDVTRERATNKVVEGDPDTPSEVTELWTFVRENGGNWRLSAIQQAG</sequence>
<organism evidence="5 6">
    <name type="scientific">Stappia sediminis</name>
    <dbReference type="NCBI Taxonomy" id="2692190"/>
    <lineage>
        <taxon>Bacteria</taxon>
        <taxon>Pseudomonadati</taxon>
        <taxon>Pseudomonadota</taxon>
        <taxon>Alphaproteobacteria</taxon>
        <taxon>Hyphomicrobiales</taxon>
        <taxon>Stappiaceae</taxon>
        <taxon>Stappia</taxon>
    </lineage>
</organism>